<dbReference type="GO" id="GO:0005829">
    <property type="term" value="C:cytosol"/>
    <property type="evidence" value="ECO:0007669"/>
    <property type="project" value="TreeGrafter"/>
</dbReference>
<evidence type="ECO:0000256" key="9">
    <source>
        <dbReference type="PIRSR" id="PIRSR037215-2"/>
    </source>
</evidence>
<dbReference type="InterPro" id="IPR011650">
    <property type="entry name" value="Peptidase_M20_dimer"/>
</dbReference>
<feature type="binding site" evidence="9">
    <location>
        <position position="148"/>
    </location>
    <ligand>
        <name>Zn(2+)</name>
        <dbReference type="ChEBI" id="CHEBI:29105"/>
        <label>1</label>
    </ligand>
</feature>
<dbReference type="InterPro" id="IPR001261">
    <property type="entry name" value="ArgE/DapE_CS"/>
</dbReference>
<evidence type="ECO:0000256" key="1">
    <source>
        <dbReference type="ARBA" id="ARBA00009692"/>
    </source>
</evidence>
<evidence type="ECO:0000313" key="11">
    <source>
        <dbReference type="EMBL" id="SDM23510.1"/>
    </source>
</evidence>
<dbReference type="Proteomes" id="UP000198901">
    <property type="component" value="Unassembled WGS sequence"/>
</dbReference>
<dbReference type="OrthoDB" id="9804934at2"/>
<keyword evidence="3 9" id="KW-0479">Metal-binding</keyword>
<sequence>MSLSSYPFTVTERFLRYVQIDTQSDPHSDTFPSTEKQKDLSRLLVQELQQMGIADAVMDEYGYVYATIPATSAKPGIPVICFCSHVDTSPDCSGTGVKPLVHSSYDGADLVLPDDPSQIIRLADHPDLAFQFSNDIITASGTTLLGADNKAGVAEIMDAAHYLVTHPEIQHGTIRILFTPDEEVGMGTAKVDMARLGADFGYTIDGETLGSVEDETFSADAVKITINGVSQHPGFAKGRMENAIKIAADILSRLPKDRLSPETTEGMEGFVHPTHIGGTVEQATLEFIIRDFAVKGLHEKEEYLRKLTNEVLAFYPGSSVAFDVFEQYRNMKEVLNQYPQVVEYALEAIRRTGVDAKQTSIRGGTDGSRLSFMGLPCPNIFAGEHAFHSKHEWVSRQDMEKAVSVIVHLAQIWEEKTA</sequence>
<dbReference type="RefSeq" id="WP_093203639.1">
    <property type="nucleotide sequence ID" value="NZ_FNGS01000005.1"/>
</dbReference>
<dbReference type="Pfam" id="PF01546">
    <property type="entry name" value="Peptidase_M20"/>
    <property type="match status" value="1"/>
</dbReference>
<dbReference type="PANTHER" id="PTHR42994:SF1">
    <property type="entry name" value="PEPTIDASE T"/>
    <property type="match status" value="1"/>
</dbReference>
<evidence type="ECO:0000256" key="4">
    <source>
        <dbReference type="ARBA" id="ARBA00022801"/>
    </source>
</evidence>
<protein>
    <recommendedName>
        <fullName evidence="7">Peptidase T</fullName>
        <ecNumber evidence="7">3.4.11.4</ecNumber>
    </recommendedName>
</protein>
<gene>
    <name evidence="11" type="ORF">SAMN04488090_2927</name>
</gene>
<feature type="active site" evidence="8">
    <location>
        <position position="87"/>
    </location>
</feature>
<dbReference type="Pfam" id="PF07687">
    <property type="entry name" value="M20_dimer"/>
    <property type="match status" value="1"/>
</dbReference>
<evidence type="ECO:0000259" key="10">
    <source>
        <dbReference type="Pfam" id="PF07687"/>
    </source>
</evidence>
<dbReference type="STRING" id="563176.SAMN04488090_2927"/>
<dbReference type="EMBL" id="FNGS01000005">
    <property type="protein sequence ID" value="SDM23510.1"/>
    <property type="molecule type" value="Genomic_DNA"/>
</dbReference>
<dbReference type="PANTHER" id="PTHR42994">
    <property type="entry name" value="PEPTIDASE T"/>
    <property type="match status" value="1"/>
</dbReference>
<dbReference type="InterPro" id="IPR002933">
    <property type="entry name" value="Peptidase_M20"/>
</dbReference>
<feature type="binding site" evidence="9">
    <location>
        <position position="205"/>
    </location>
    <ligand>
        <name>Zn(2+)</name>
        <dbReference type="ChEBI" id="CHEBI:29105"/>
        <label>1</label>
    </ligand>
</feature>
<dbReference type="NCBIfam" id="NF003976">
    <property type="entry name" value="PRK05469.1"/>
    <property type="match status" value="1"/>
</dbReference>
<accession>A0A1G9RKC1</accession>
<dbReference type="GO" id="GO:0008237">
    <property type="term" value="F:metallopeptidase activity"/>
    <property type="evidence" value="ECO:0007669"/>
    <property type="project" value="UniProtKB-KW"/>
</dbReference>
<dbReference type="PROSITE" id="PS00759">
    <property type="entry name" value="ARGE_DAPE_CPG2_2"/>
    <property type="match status" value="1"/>
</dbReference>
<comment type="cofactor">
    <cofactor evidence="9">
        <name>Zn(2+)</name>
        <dbReference type="ChEBI" id="CHEBI:29105"/>
    </cofactor>
    <text evidence="9">Binds 2 Zn(2+) ions per subunit.</text>
</comment>
<evidence type="ECO:0000256" key="2">
    <source>
        <dbReference type="ARBA" id="ARBA00022670"/>
    </source>
</evidence>
<feature type="binding site" evidence="9">
    <location>
        <position position="183"/>
    </location>
    <ligand>
        <name>Zn(2+)</name>
        <dbReference type="ChEBI" id="CHEBI:29105"/>
        <label>2</label>
    </ligand>
</feature>
<evidence type="ECO:0000256" key="6">
    <source>
        <dbReference type="ARBA" id="ARBA00023049"/>
    </source>
</evidence>
<dbReference type="NCBIfam" id="TIGR01882">
    <property type="entry name" value="peptidase-T"/>
    <property type="match status" value="1"/>
</dbReference>
<dbReference type="AlphaFoldDB" id="A0A1G9RKC1"/>
<dbReference type="SUPFAM" id="SSF53187">
    <property type="entry name" value="Zn-dependent exopeptidases"/>
    <property type="match status" value="1"/>
</dbReference>
<reference evidence="11 12" key="1">
    <citation type="submission" date="2016-10" db="EMBL/GenBank/DDBJ databases">
        <authorList>
            <person name="de Groot N.N."/>
        </authorList>
    </citation>
    <scope>NUCLEOTIDE SEQUENCE [LARGE SCALE GENOMIC DNA]</scope>
    <source>
        <strain evidence="11 12">DSM 21668</strain>
    </source>
</reference>
<dbReference type="GO" id="GO:0006518">
    <property type="term" value="P:peptide metabolic process"/>
    <property type="evidence" value="ECO:0007669"/>
    <property type="project" value="InterPro"/>
</dbReference>
<keyword evidence="12" id="KW-1185">Reference proteome</keyword>
<evidence type="ECO:0000256" key="3">
    <source>
        <dbReference type="ARBA" id="ARBA00022723"/>
    </source>
</evidence>
<comment type="similarity">
    <text evidence="1">Belongs to the peptidase M20B family.</text>
</comment>
<evidence type="ECO:0000256" key="7">
    <source>
        <dbReference type="NCBIfam" id="TIGR01882"/>
    </source>
</evidence>
<keyword evidence="6" id="KW-0482">Metalloprotease</keyword>
<feature type="binding site" evidence="9">
    <location>
        <position position="388"/>
    </location>
    <ligand>
        <name>Zn(2+)</name>
        <dbReference type="ChEBI" id="CHEBI:29105"/>
        <label>2</label>
    </ligand>
</feature>
<feature type="active site" description="Proton acceptor" evidence="8">
    <location>
        <position position="182"/>
    </location>
</feature>
<proteinExistence type="inferred from homology"/>
<evidence type="ECO:0000256" key="5">
    <source>
        <dbReference type="ARBA" id="ARBA00022833"/>
    </source>
</evidence>
<dbReference type="SUPFAM" id="SSF55031">
    <property type="entry name" value="Bacterial exopeptidase dimerisation domain"/>
    <property type="match status" value="1"/>
</dbReference>
<dbReference type="InterPro" id="IPR036264">
    <property type="entry name" value="Bact_exopeptidase_dim_dom"/>
</dbReference>
<keyword evidence="2" id="KW-0645">Protease</keyword>
<organism evidence="11 12">
    <name type="scientific">Siphonobacter aquaeclarae</name>
    <dbReference type="NCBI Taxonomy" id="563176"/>
    <lineage>
        <taxon>Bacteria</taxon>
        <taxon>Pseudomonadati</taxon>
        <taxon>Bacteroidota</taxon>
        <taxon>Cytophagia</taxon>
        <taxon>Cytophagales</taxon>
        <taxon>Cytophagaceae</taxon>
        <taxon>Siphonobacter</taxon>
    </lineage>
</organism>
<dbReference type="GO" id="GO:0008270">
    <property type="term" value="F:zinc ion binding"/>
    <property type="evidence" value="ECO:0007669"/>
    <property type="project" value="InterPro"/>
</dbReference>
<dbReference type="GO" id="GO:0045148">
    <property type="term" value="F:tripeptide aminopeptidase activity"/>
    <property type="evidence" value="ECO:0007669"/>
    <property type="project" value="UniProtKB-UniRule"/>
</dbReference>
<dbReference type="Gene3D" id="3.30.70.360">
    <property type="match status" value="1"/>
</dbReference>
<evidence type="ECO:0000256" key="8">
    <source>
        <dbReference type="PIRSR" id="PIRSR037215-1"/>
    </source>
</evidence>
<feature type="binding site" evidence="9">
    <location>
        <position position="148"/>
    </location>
    <ligand>
        <name>Zn(2+)</name>
        <dbReference type="ChEBI" id="CHEBI:29105"/>
        <label>2</label>
    </ligand>
</feature>
<name>A0A1G9RKC1_9BACT</name>
<dbReference type="EC" id="3.4.11.4" evidence="7"/>
<dbReference type="PIRSF" id="PIRSF037215">
    <property type="entry name" value="Peptidase_M20B"/>
    <property type="match status" value="1"/>
</dbReference>
<keyword evidence="4" id="KW-0378">Hydrolase</keyword>
<evidence type="ECO:0000313" key="12">
    <source>
        <dbReference type="Proteomes" id="UP000198901"/>
    </source>
</evidence>
<dbReference type="InterPro" id="IPR010161">
    <property type="entry name" value="Peptidase_M20B"/>
</dbReference>
<feature type="binding site" evidence="9">
    <location>
        <position position="85"/>
    </location>
    <ligand>
        <name>Zn(2+)</name>
        <dbReference type="ChEBI" id="CHEBI:29105"/>
        <label>1</label>
    </ligand>
</feature>
<keyword evidence="5 9" id="KW-0862">Zinc</keyword>
<feature type="domain" description="Peptidase M20 dimerisation" evidence="10">
    <location>
        <begin position="217"/>
        <end position="311"/>
    </location>
</feature>
<dbReference type="GO" id="GO:0006508">
    <property type="term" value="P:proteolysis"/>
    <property type="evidence" value="ECO:0007669"/>
    <property type="project" value="UniProtKB-UniRule"/>
</dbReference>
<dbReference type="Gene3D" id="3.40.630.10">
    <property type="entry name" value="Zn peptidases"/>
    <property type="match status" value="1"/>
</dbReference>
<dbReference type="NCBIfam" id="NF009920">
    <property type="entry name" value="PRK13381.1"/>
    <property type="match status" value="1"/>
</dbReference>